<feature type="region of interest" description="Disordered" evidence="1">
    <location>
        <begin position="34"/>
        <end position="56"/>
    </location>
</feature>
<protein>
    <submittedName>
        <fullName evidence="2">Uncharacterized protein</fullName>
    </submittedName>
</protein>
<dbReference type="EMBL" id="JAZDWU010000001">
    <property type="protein sequence ID" value="KAL0016566.1"/>
    <property type="molecule type" value="Genomic_DNA"/>
</dbReference>
<sequence>MTAKFNQELYAKIKQKKNEPLSSVGQRRLRVVEKEKDKEVAEKGSSTPALDKGRATSLGVSIKEVTPLGKKHKTGGKGRRKWEPVSGQTLGWLWLRLTSLLCSRS</sequence>
<gene>
    <name evidence="2" type="ORF">SO802_003635</name>
</gene>
<accession>A0AAW2E6C2</accession>
<proteinExistence type="predicted"/>
<keyword evidence="3" id="KW-1185">Reference proteome</keyword>
<organism evidence="2 3">
    <name type="scientific">Lithocarpus litseifolius</name>
    <dbReference type="NCBI Taxonomy" id="425828"/>
    <lineage>
        <taxon>Eukaryota</taxon>
        <taxon>Viridiplantae</taxon>
        <taxon>Streptophyta</taxon>
        <taxon>Embryophyta</taxon>
        <taxon>Tracheophyta</taxon>
        <taxon>Spermatophyta</taxon>
        <taxon>Magnoliopsida</taxon>
        <taxon>eudicotyledons</taxon>
        <taxon>Gunneridae</taxon>
        <taxon>Pentapetalae</taxon>
        <taxon>rosids</taxon>
        <taxon>fabids</taxon>
        <taxon>Fagales</taxon>
        <taxon>Fagaceae</taxon>
        <taxon>Lithocarpus</taxon>
    </lineage>
</organism>
<evidence type="ECO:0000313" key="2">
    <source>
        <dbReference type="EMBL" id="KAL0016566.1"/>
    </source>
</evidence>
<evidence type="ECO:0000256" key="1">
    <source>
        <dbReference type="SAM" id="MobiDB-lite"/>
    </source>
</evidence>
<comment type="caution">
    <text evidence="2">The sequence shown here is derived from an EMBL/GenBank/DDBJ whole genome shotgun (WGS) entry which is preliminary data.</text>
</comment>
<dbReference type="Proteomes" id="UP001459277">
    <property type="component" value="Unassembled WGS sequence"/>
</dbReference>
<name>A0AAW2E6C2_9ROSI</name>
<reference evidence="2 3" key="1">
    <citation type="submission" date="2024-01" db="EMBL/GenBank/DDBJ databases">
        <title>A telomere-to-telomere, gap-free genome of sweet tea (Lithocarpus litseifolius).</title>
        <authorList>
            <person name="Zhou J."/>
        </authorList>
    </citation>
    <scope>NUCLEOTIDE SEQUENCE [LARGE SCALE GENOMIC DNA]</scope>
    <source>
        <strain evidence="2">Zhou-2022a</strain>
        <tissue evidence="2">Leaf</tissue>
    </source>
</reference>
<dbReference type="AlphaFoldDB" id="A0AAW2E6C2"/>
<evidence type="ECO:0000313" key="3">
    <source>
        <dbReference type="Proteomes" id="UP001459277"/>
    </source>
</evidence>